<proteinExistence type="predicted"/>
<feature type="region of interest" description="Disordered" evidence="1">
    <location>
        <begin position="122"/>
        <end position="149"/>
    </location>
</feature>
<organism evidence="2">
    <name type="scientific">Populus alba</name>
    <name type="common">White poplar</name>
    <dbReference type="NCBI Taxonomy" id="43335"/>
    <lineage>
        <taxon>Eukaryota</taxon>
        <taxon>Viridiplantae</taxon>
        <taxon>Streptophyta</taxon>
        <taxon>Embryophyta</taxon>
        <taxon>Tracheophyta</taxon>
        <taxon>Spermatophyta</taxon>
        <taxon>Magnoliopsida</taxon>
        <taxon>eudicotyledons</taxon>
        <taxon>Gunneridae</taxon>
        <taxon>Pentapetalae</taxon>
        <taxon>rosids</taxon>
        <taxon>fabids</taxon>
        <taxon>Malpighiales</taxon>
        <taxon>Salicaceae</taxon>
        <taxon>Saliceae</taxon>
        <taxon>Populus</taxon>
    </lineage>
</organism>
<evidence type="ECO:0000256" key="1">
    <source>
        <dbReference type="SAM" id="MobiDB-lite"/>
    </source>
</evidence>
<sequence length="212" mass="23466">MDRTTLSATSKDANDQKVKKRKNRECTKCAKKTKTIQHSLRAIGEEIKEIEPENDSMLQMLHKKELGIKQQEADFCDSQNKIITAHENCVGALLQEPLVQNLMAGSNQLAIAQLRRPILALPETNPPSDPATETASVPSPLQPALRRSPRVSYPPDRISLVLSCQQCVGFSPNANSDDRIPSEDGIAELKHRSKMLDKQIEVLCKIFTGGQA</sequence>
<name>A0A4U5QP13_POPAL</name>
<accession>A0A4U5QP13</accession>
<dbReference type="EMBL" id="RCHU01000156">
    <property type="protein sequence ID" value="TKS12603.1"/>
    <property type="molecule type" value="Genomic_DNA"/>
</dbReference>
<comment type="caution">
    <text evidence="2">The sequence shown here is derived from an EMBL/GenBank/DDBJ whole genome shotgun (WGS) entry which is preliminary data.</text>
</comment>
<protein>
    <submittedName>
        <fullName evidence="2">Uncharacterized protein</fullName>
    </submittedName>
</protein>
<gene>
    <name evidence="2" type="ORF">D5086_0000062080</name>
</gene>
<evidence type="ECO:0000313" key="2">
    <source>
        <dbReference type="EMBL" id="TKS12603.1"/>
    </source>
</evidence>
<feature type="compositionally biased region" description="Polar residues" evidence="1">
    <location>
        <begin position="1"/>
        <end position="11"/>
    </location>
</feature>
<dbReference type="AlphaFoldDB" id="A0A4U5QP13"/>
<reference evidence="2" key="1">
    <citation type="submission" date="2018-10" db="EMBL/GenBank/DDBJ databases">
        <title>Population genomic analysis revealed the cold adaptation of white poplar.</title>
        <authorList>
            <person name="Liu Y.-J."/>
        </authorList>
    </citation>
    <scope>NUCLEOTIDE SEQUENCE [LARGE SCALE GENOMIC DNA]</scope>
    <source>
        <strain evidence="2">PAL-ZL1</strain>
    </source>
</reference>
<feature type="region of interest" description="Disordered" evidence="1">
    <location>
        <begin position="1"/>
        <end position="23"/>
    </location>
</feature>